<evidence type="ECO:0000313" key="2">
    <source>
        <dbReference type="Proteomes" id="UP000316304"/>
    </source>
</evidence>
<proteinExistence type="predicted"/>
<dbReference type="Proteomes" id="UP000316304">
    <property type="component" value="Unassembled WGS sequence"/>
</dbReference>
<comment type="caution">
    <text evidence="1">The sequence shown here is derived from an EMBL/GenBank/DDBJ whole genome shotgun (WGS) entry which is preliminary data.</text>
</comment>
<evidence type="ECO:0000313" key="1">
    <source>
        <dbReference type="EMBL" id="TWU17173.1"/>
    </source>
</evidence>
<dbReference type="EMBL" id="SJPT01000014">
    <property type="protein sequence ID" value="TWU17173.1"/>
    <property type="molecule type" value="Genomic_DNA"/>
</dbReference>
<name>A0A5C6BXY9_9BACT</name>
<accession>A0A5C6BXY9</accession>
<reference evidence="1 2" key="1">
    <citation type="submission" date="2019-02" db="EMBL/GenBank/DDBJ databases">
        <title>Deep-cultivation of Planctomycetes and their phenomic and genomic characterization uncovers novel biology.</title>
        <authorList>
            <person name="Wiegand S."/>
            <person name="Jogler M."/>
            <person name="Boedeker C."/>
            <person name="Pinto D."/>
            <person name="Vollmers J."/>
            <person name="Rivas-Marin E."/>
            <person name="Kohn T."/>
            <person name="Peeters S.H."/>
            <person name="Heuer A."/>
            <person name="Rast P."/>
            <person name="Oberbeckmann S."/>
            <person name="Bunk B."/>
            <person name="Jeske O."/>
            <person name="Meyerdierks A."/>
            <person name="Storesund J.E."/>
            <person name="Kallscheuer N."/>
            <person name="Luecker S."/>
            <person name="Lage O.M."/>
            <person name="Pohl T."/>
            <person name="Merkel B.J."/>
            <person name="Hornburger P."/>
            <person name="Mueller R.-W."/>
            <person name="Bruemmer F."/>
            <person name="Labrenz M."/>
            <person name="Spormann A.M."/>
            <person name="Op Den Camp H."/>
            <person name="Overmann J."/>
            <person name="Amann R."/>
            <person name="Jetten M.S.M."/>
            <person name="Mascher T."/>
            <person name="Medema M.H."/>
            <person name="Devos D.P."/>
            <person name="Kaster A.-K."/>
            <person name="Ovreas L."/>
            <person name="Rohde M."/>
            <person name="Galperin M.Y."/>
            <person name="Jogler C."/>
        </authorList>
    </citation>
    <scope>NUCLEOTIDE SEQUENCE [LARGE SCALE GENOMIC DNA]</scope>
    <source>
        <strain evidence="1 2">Pla52o</strain>
    </source>
</reference>
<protein>
    <submittedName>
        <fullName evidence="1">Uncharacterized protein</fullName>
    </submittedName>
</protein>
<gene>
    <name evidence="1" type="ORF">Pla52o_53480</name>
</gene>
<dbReference type="AlphaFoldDB" id="A0A5C6BXY9"/>
<keyword evidence="2" id="KW-1185">Reference proteome</keyword>
<organism evidence="1 2">
    <name type="scientific">Novipirellula galeiformis</name>
    <dbReference type="NCBI Taxonomy" id="2528004"/>
    <lineage>
        <taxon>Bacteria</taxon>
        <taxon>Pseudomonadati</taxon>
        <taxon>Planctomycetota</taxon>
        <taxon>Planctomycetia</taxon>
        <taxon>Pirellulales</taxon>
        <taxon>Pirellulaceae</taxon>
        <taxon>Novipirellula</taxon>
    </lineage>
</organism>
<sequence>MRGVDLVARVHHLRKVDFRRGLKQGDLDQLVVDRTPQQLKWMSAAEYATFPDIIFVRHLKYKVEQRGFRTREITLATTLLDSEPLRG</sequence>